<dbReference type="SUPFAM" id="SSF103473">
    <property type="entry name" value="MFS general substrate transporter"/>
    <property type="match status" value="1"/>
</dbReference>
<dbReference type="InterPro" id="IPR036259">
    <property type="entry name" value="MFS_trans_sf"/>
</dbReference>
<dbReference type="AlphaFoldDB" id="A0A2G9C7C3"/>
<accession>A0A2G9C7C3</accession>
<dbReference type="InterPro" id="IPR020846">
    <property type="entry name" value="MFS_dom"/>
</dbReference>
<feature type="transmembrane region" description="Helical" evidence="5">
    <location>
        <begin position="352"/>
        <end position="369"/>
    </location>
</feature>
<dbReference type="EMBL" id="PEOG01000064">
    <property type="protein sequence ID" value="PIM51449.1"/>
    <property type="molecule type" value="Genomic_DNA"/>
</dbReference>
<proteinExistence type="predicted"/>
<feature type="transmembrane region" description="Helical" evidence="5">
    <location>
        <begin position="28"/>
        <end position="44"/>
    </location>
</feature>
<evidence type="ECO:0000256" key="2">
    <source>
        <dbReference type="ARBA" id="ARBA00022692"/>
    </source>
</evidence>
<name>A0A2G9C7C3_9BURK</name>
<feature type="transmembrane region" description="Helical" evidence="5">
    <location>
        <begin position="289"/>
        <end position="308"/>
    </location>
</feature>
<dbReference type="Proteomes" id="UP000231501">
    <property type="component" value="Unassembled WGS sequence"/>
</dbReference>
<dbReference type="CDD" id="cd17371">
    <property type="entry name" value="MFS_MucK"/>
    <property type="match status" value="1"/>
</dbReference>
<dbReference type="FunFam" id="1.20.1250.20:FF:000253">
    <property type="entry name" value="Transporter, major facilitator family"/>
    <property type="match status" value="1"/>
</dbReference>
<feature type="transmembrane region" description="Helical" evidence="5">
    <location>
        <begin position="381"/>
        <end position="399"/>
    </location>
</feature>
<dbReference type="InterPro" id="IPR005829">
    <property type="entry name" value="Sugar_transporter_CS"/>
</dbReference>
<dbReference type="PANTHER" id="PTHR23508">
    <property type="entry name" value="CARBOXYLIC ACID TRANSPORTER PROTEIN HOMOLOG"/>
    <property type="match status" value="1"/>
</dbReference>
<organism evidence="7 8">
    <name type="scientific">Roseateles chitinivorans</name>
    <dbReference type="NCBI Taxonomy" id="2917965"/>
    <lineage>
        <taxon>Bacteria</taxon>
        <taxon>Pseudomonadati</taxon>
        <taxon>Pseudomonadota</taxon>
        <taxon>Betaproteobacteria</taxon>
        <taxon>Burkholderiales</taxon>
        <taxon>Sphaerotilaceae</taxon>
        <taxon>Roseateles</taxon>
    </lineage>
</organism>
<feature type="transmembrane region" description="Helical" evidence="5">
    <location>
        <begin position="140"/>
        <end position="162"/>
    </location>
</feature>
<feature type="transmembrane region" description="Helical" evidence="5">
    <location>
        <begin position="261"/>
        <end position="282"/>
    </location>
</feature>
<dbReference type="OrthoDB" id="183263at2"/>
<dbReference type="RefSeq" id="WP_099863280.1">
    <property type="nucleotide sequence ID" value="NZ_PEOG01000064.1"/>
</dbReference>
<dbReference type="PROSITE" id="PS00217">
    <property type="entry name" value="SUGAR_TRANSPORT_2"/>
    <property type="match status" value="1"/>
</dbReference>
<keyword evidence="2 5" id="KW-0812">Transmembrane</keyword>
<keyword evidence="4 5" id="KW-0472">Membrane</keyword>
<sequence length="412" mass="44605">MWLRDTTPPERRTLTATFAGYAVDGFDYMIYTFLIPTLIAAWGMSKGQAGAIATGALLTSAVGGWAAGVLADRFGRVRVLQWTVLWFALFTFLSGFTTSFEQLFFTRAMQGFGMGGEWAVGSVLIAETIQARHRGKAAGLVQSSWAIGWAASALAFWGLYSVLPPETAWKVLFWIGILPALLILYIRRNLDEPPVYLAEQARAKARGQRANFLRIFSPELLRNTVLASLLATGMQGAYYSVTTWLPTFLKTERQLSVLGTSGYLLVLIAGSFAGYLTSAWLCDAIGRRRCFMLFALMGGVLVLAYTQMPITDAMMLVLGFPLGFFLSGIFSGMGAFLAELFPSDVRGSGQGFCYNIGRALGAACPALIGHFSTQHPLGQTLGWMAALCYGLVILAALALPETRGRELAPAAA</sequence>
<evidence type="ECO:0000313" key="7">
    <source>
        <dbReference type="EMBL" id="PIM51449.1"/>
    </source>
</evidence>
<dbReference type="PROSITE" id="PS50850">
    <property type="entry name" value="MFS"/>
    <property type="match status" value="1"/>
</dbReference>
<evidence type="ECO:0000313" key="8">
    <source>
        <dbReference type="Proteomes" id="UP000231501"/>
    </source>
</evidence>
<reference evidence="7 8" key="1">
    <citation type="submission" date="2017-11" db="EMBL/GenBank/DDBJ databases">
        <title>Draft genome sequence of Mitsuaria sp. HWN-4.</title>
        <authorList>
            <person name="Gundlapally S.R."/>
        </authorList>
    </citation>
    <scope>NUCLEOTIDE SEQUENCE [LARGE SCALE GENOMIC DNA]</scope>
    <source>
        <strain evidence="7 8">HWN-4</strain>
    </source>
</reference>
<gene>
    <name evidence="7" type="ORF">CS062_19695</name>
</gene>
<comment type="subcellular location">
    <subcellularLocation>
        <location evidence="1">Membrane</location>
        <topology evidence="1">Multi-pass membrane protein</topology>
    </subcellularLocation>
</comment>
<keyword evidence="8" id="KW-1185">Reference proteome</keyword>
<dbReference type="GO" id="GO:0046943">
    <property type="term" value="F:carboxylic acid transmembrane transporter activity"/>
    <property type="evidence" value="ECO:0007669"/>
    <property type="project" value="TreeGrafter"/>
</dbReference>
<feature type="transmembrane region" description="Helical" evidence="5">
    <location>
        <begin position="83"/>
        <end position="105"/>
    </location>
</feature>
<dbReference type="Pfam" id="PF07690">
    <property type="entry name" value="MFS_1"/>
    <property type="match status" value="1"/>
</dbReference>
<dbReference type="InterPro" id="IPR011701">
    <property type="entry name" value="MFS"/>
</dbReference>
<comment type="caution">
    <text evidence="7">The sequence shown here is derived from an EMBL/GenBank/DDBJ whole genome shotgun (WGS) entry which is preliminary data.</text>
</comment>
<feature type="transmembrane region" description="Helical" evidence="5">
    <location>
        <begin position="168"/>
        <end position="186"/>
    </location>
</feature>
<evidence type="ECO:0000256" key="1">
    <source>
        <dbReference type="ARBA" id="ARBA00004141"/>
    </source>
</evidence>
<keyword evidence="3 5" id="KW-1133">Transmembrane helix</keyword>
<protein>
    <submittedName>
        <fullName evidence="7">MFS transporter</fullName>
    </submittedName>
</protein>
<evidence type="ECO:0000256" key="5">
    <source>
        <dbReference type="SAM" id="Phobius"/>
    </source>
</evidence>
<feature type="domain" description="Major facilitator superfamily (MFS) profile" evidence="6">
    <location>
        <begin position="13"/>
        <end position="403"/>
    </location>
</feature>
<evidence type="ECO:0000256" key="3">
    <source>
        <dbReference type="ARBA" id="ARBA00022989"/>
    </source>
</evidence>
<dbReference type="Gene3D" id="1.20.1250.20">
    <property type="entry name" value="MFS general substrate transporter like domains"/>
    <property type="match status" value="2"/>
</dbReference>
<dbReference type="GO" id="GO:0005886">
    <property type="term" value="C:plasma membrane"/>
    <property type="evidence" value="ECO:0007669"/>
    <property type="project" value="TreeGrafter"/>
</dbReference>
<dbReference type="PANTHER" id="PTHR23508:SF10">
    <property type="entry name" value="CARBOXYLIC ACID TRANSPORTER PROTEIN HOMOLOG"/>
    <property type="match status" value="1"/>
</dbReference>
<feature type="transmembrane region" description="Helical" evidence="5">
    <location>
        <begin position="314"/>
        <end position="340"/>
    </location>
</feature>
<evidence type="ECO:0000259" key="6">
    <source>
        <dbReference type="PROSITE" id="PS50850"/>
    </source>
</evidence>
<feature type="transmembrane region" description="Helical" evidence="5">
    <location>
        <begin position="51"/>
        <end position="71"/>
    </location>
</feature>
<evidence type="ECO:0000256" key="4">
    <source>
        <dbReference type="ARBA" id="ARBA00023136"/>
    </source>
</evidence>